<reference evidence="3 4" key="1">
    <citation type="submission" date="2024-11" db="EMBL/GenBank/DDBJ databases">
        <title>Chromosome-level genome assembly of the freshwater bivalve Anodonta woodiana.</title>
        <authorList>
            <person name="Chen X."/>
        </authorList>
    </citation>
    <scope>NUCLEOTIDE SEQUENCE [LARGE SCALE GENOMIC DNA]</scope>
    <source>
        <strain evidence="3">MN2024</strain>
        <tissue evidence="3">Gills</tissue>
    </source>
</reference>
<dbReference type="CDD" id="cd00063">
    <property type="entry name" value="FN3"/>
    <property type="match status" value="1"/>
</dbReference>
<proteinExistence type="predicted"/>
<feature type="non-terminal residue" evidence="3">
    <location>
        <position position="286"/>
    </location>
</feature>
<dbReference type="SMART" id="SM00060">
    <property type="entry name" value="FN3"/>
    <property type="match status" value="2"/>
</dbReference>
<dbReference type="SUPFAM" id="SSF49265">
    <property type="entry name" value="Fibronectin type III"/>
    <property type="match status" value="2"/>
</dbReference>
<dbReference type="InterPro" id="IPR003961">
    <property type="entry name" value="FN3_dom"/>
</dbReference>
<evidence type="ECO:0000259" key="2">
    <source>
        <dbReference type="PROSITE" id="PS50853"/>
    </source>
</evidence>
<protein>
    <recommendedName>
        <fullName evidence="2">Fibronectin type-III domain-containing protein</fullName>
    </recommendedName>
</protein>
<dbReference type="Proteomes" id="UP001634394">
    <property type="component" value="Unassembled WGS sequence"/>
</dbReference>
<dbReference type="Pfam" id="PF00041">
    <property type="entry name" value="fn3"/>
    <property type="match status" value="2"/>
</dbReference>
<dbReference type="InterPro" id="IPR050991">
    <property type="entry name" value="ECM_Regulatory_Proteins"/>
</dbReference>
<name>A0ABD3X8V8_SINWO</name>
<evidence type="ECO:0000313" key="4">
    <source>
        <dbReference type="Proteomes" id="UP001634394"/>
    </source>
</evidence>
<gene>
    <name evidence="3" type="ORF">ACJMK2_028285</name>
</gene>
<feature type="domain" description="Fibronectin type-III" evidence="2">
    <location>
        <begin position="192"/>
        <end position="286"/>
    </location>
</feature>
<dbReference type="AlphaFoldDB" id="A0ABD3X8V8"/>
<comment type="caution">
    <text evidence="3">The sequence shown here is derived from an EMBL/GenBank/DDBJ whole genome shotgun (WGS) entry which is preliminary data.</text>
</comment>
<accession>A0ABD3X8V8</accession>
<evidence type="ECO:0000256" key="1">
    <source>
        <dbReference type="ARBA" id="ARBA00022737"/>
    </source>
</evidence>
<dbReference type="Gene3D" id="2.60.40.10">
    <property type="entry name" value="Immunoglobulins"/>
    <property type="match status" value="2"/>
</dbReference>
<dbReference type="PANTHER" id="PTHR46708:SF2">
    <property type="entry name" value="FIBRONECTIN TYPE-III DOMAIN-CONTAINING PROTEIN"/>
    <property type="match status" value="1"/>
</dbReference>
<evidence type="ECO:0000313" key="3">
    <source>
        <dbReference type="EMBL" id="KAL3881898.1"/>
    </source>
</evidence>
<organism evidence="3 4">
    <name type="scientific">Sinanodonta woodiana</name>
    <name type="common">Chinese pond mussel</name>
    <name type="synonym">Anodonta woodiana</name>
    <dbReference type="NCBI Taxonomy" id="1069815"/>
    <lineage>
        <taxon>Eukaryota</taxon>
        <taxon>Metazoa</taxon>
        <taxon>Spiralia</taxon>
        <taxon>Lophotrochozoa</taxon>
        <taxon>Mollusca</taxon>
        <taxon>Bivalvia</taxon>
        <taxon>Autobranchia</taxon>
        <taxon>Heteroconchia</taxon>
        <taxon>Palaeoheterodonta</taxon>
        <taxon>Unionida</taxon>
        <taxon>Unionoidea</taxon>
        <taxon>Unionidae</taxon>
        <taxon>Unioninae</taxon>
        <taxon>Sinanodonta</taxon>
    </lineage>
</organism>
<sequence length="286" mass="31540">METSLFVQWGSPVKYNDVSKYRVSWKRLNANDLLGTVEVSSANSSVNLVNNLSAAVAYIVTVTSYESSGINISTSVQQATKPYKPDGISGSNLDLDNGFLNITWHYSGTITGIDIRFIVVLIDSRSSVTINRTEVTTNYVTFPSTGLKNGYRYNVSITARSEEYTSPAGQKNRVNSDVFIDSFKTTVKAPNPPTYLSCFDATDRTITLKWNQPLLPNGDIILYSIVIKRTQPSQESYNITSQGMNVQYTVNGLTAGSFYTFQVYTVNELYTSTSFAEAASCATKPQ</sequence>
<feature type="domain" description="Fibronectin type-III" evidence="2">
    <location>
        <begin position="1"/>
        <end position="86"/>
    </location>
</feature>
<dbReference type="EMBL" id="JBJQND010000003">
    <property type="protein sequence ID" value="KAL3881898.1"/>
    <property type="molecule type" value="Genomic_DNA"/>
</dbReference>
<dbReference type="InterPro" id="IPR036116">
    <property type="entry name" value="FN3_sf"/>
</dbReference>
<keyword evidence="4" id="KW-1185">Reference proteome</keyword>
<keyword evidence="1" id="KW-0677">Repeat</keyword>
<dbReference type="PANTHER" id="PTHR46708">
    <property type="entry name" value="TENASCIN"/>
    <property type="match status" value="1"/>
</dbReference>
<dbReference type="PROSITE" id="PS50853">
    <property type="entry name" value="FN3"/>
    <property type="match status" value="2"/>
</dbReference>
<dbReference type="InterPro" id="IPR013783">
    <property type="entry name" value="Ig-like_fold"/>
</dbReference>